<dbReference type="RefSeq" id="WP_013282029.1">
    <property type="nucleotide sequence ID" value="NC_014387.1"/>
</dbReference>
<dbReference type="KEGG" id="bpb:bpr_I2643"/>
<dbReference type="STRING" id="515622.bpr_I2643"/>
<accession>E0RYB8</accession>
<dbReference type="Proteomes" id="UP000001299">
    <property type="component" value="Chromosome 1"/>
</dbReference>
<dbReference type="HOGENOM" id="CLU_052514_0_0_9"/>
<evidence type="ECO:0000313" key="1">
    <source>
        <dbReference type="EMBL" id="ADL35376.1"/>
    </source>
</evidence>
<name>E0RYB8_BUTPB</name>
<dbReference type="AlphaFoldDB" id="E0RYB8"/>
<organism evidence="1 2">
    <name type="scientific">Butyrivibrio proteoclasticus (strain ATCC 51982 / DSM 14932 / B316)</name>
    <name type="common">Clostridium proteoclasticum</name>
    <dbReference type="NCBI Taxonomy" id="515622"/>
    <lineage>
        <taxon>Bacteria</taxon>
        <taxon>Bacillati</taxon>
        <taxon>Bacillota</taxon>
        <taxon>Clostridia</taxon>
        <taxon>Lachnospirales</taxon>
        <taxon>Lachnospiraceae</taxon>
        <taxon>Butyrivibrio</taxon>
    </lineage>
</organism>
<reference evidence="1 2" key="1">
    <citation type="journal article" date="2010" name="PLoS ONE">
        <title>The glycobiome of the rumen bacterium Butyrivibrio proteoclasticus B316(T) highlights adaptation to a polysaccharide-rich environment.</title>
        <authorList>
            <person name="Kelly W.J."/>
            <person name="Leahy S.C."/>
            <person name="Altermann E."/>
            <person name="Yeoman C.J."/>
            <person name="Dunne J.C."/>
            <person name="Kong Z."/>
            <person name="Pacheco D.M."/>
            <person name="Li D."/>
            <person name="Noel S.J."/>
            <person name="Moon C.D."/>
            <person name="Cookson A.L."/>
            <person name="Attwood G.T."/>
        </authorList>
    </citation>
    <scope>NUCLEOTIDE SEQUENCE [LARGE SCALE GENOMIC DNA]</scope>
    <source>
        <strain evidence="2">ATCC 51982 / DSM 14932 / B316</strain>
    </source>
</reference>
<protein>
    <submittedName>
        <fullName evidence="1">Nonspecific acid phosphatase</fullName>
    </submittedName>
</protein>
<dbReference type="SUPFAM" id="SSF56784">
    <property type="entry name" value="HAD-like"/>
    <property type="match status" value="1"/>
</dbReference>
<sequence>MKKRAASILTLVMSVVMLISSIGLTGCGALNNKALTNYWAADSAVSESLRNYVEKVTNKNDKENFIPVKDRIAVFDMDGTLTCETFYTYYDTMMFINYCLEDHPERVSEELKAAAREIKPGYTAGEELARNFAKAYKGMTVKELYDYAVEFGQKETDSFHNMRYIDGFYLPMVEVVKYLYDNDFTIYVVSGTERTTTRAIIDNSPIKDYVSPAHVIGTEFEVKVKGNEDVSSNMDFKYVDGDELVFTGGFIQKNLNANKTIWIEREIGQQPVLAFGNSGSDTSMMNYVLDKRNPYPAQAYMIVADDNVREWGTQNWDEKSAAYAEQGYIPVSMKNDFLKIYPDTVIRADEQYQEPELEDNEAA</sequence>
<evidence type="ECO:0000313" key="2">
    <source>
        <dbReference type="Proteomes" id="UP000001299"/>
    </source>
</evidence>
<dbReference type="PROSITE" id="PS51257">
    <property type="entry name" value="PROKAR_LIPOPROTEIN"/>
    <property type="match status" value="1"/>
</dbReference>
<dbReference type="Gene3D" id="3.40.50.1000">
    <property type="entry name" value="HAD superfamily/HAD-like"/>
    <property type="match status" value="1"/>
</dbReference>
<proteinExistence type="predicted"/>
<dbReference type="InterPro" id="IPR023214">
    <property type="entry name" value="HAD_sf"/>
</dbReference>
<keyword evidence="2" id="KW-1185">Reference proteome</keyword>
<gene>
    <name evidence="1" type="ordered locus">bpr_I2643</name>
</gene>
<dbReference type="Pfam" id="PF12710">
    <property type="entry name" value="HAD"/>
    <property type="match status" value="1"/>
</dbReference>
<dbReference type="EMBL" id="CP001810">
    <property type="protein sequence ID" value="ADL35376.1"/>
    <property type="molecule type" value="Genomic_DNA"/>
</dbReference>
<dbReference type="eggNOG" id="COG0560">
    <property type="taxonomic scope" value="Bacteria"/>
</dbReference>
<dbReference type="InterPro" id="IPR036412">
    <property type="entry name" value="HAD-like_sf"/>
</dbReference>